<proteinExistence type="predicted"/>
<dbReference type="InterPro" id="IPR011652">
    <property type="entry name" value="MORN_2"/>
</dbReference>
<dbReference type="Gene3D" id="3.90.930.1">
    <property type="match status" value="1"/>
</dbReference>
<dbReference type="SUPFAM" id="SSF82185">
    <property type="entry name" value="Histone H3 K4-specific methyltransferase SET7/9 N-terminal domain"/>
    <property type="match status" value="1"/>
</dbReference>
<sequence length="78" mass="9133">MGIDARERHGPFEMYHQNGQIINKSTFKDGEFDGPYESYYNNGQLQEKGNFNMLERCGEWFEEGKKVTYPPCPDCDDE</sequence>
<evidence type="ECO:0008006" key="2">
    <source>
        <dbReference type="Google" id="ProtNLM"/>
    </source>
</evidence>
<gene>
    <name evidence="1" type="ORF">METZ01_LOCUS349175</name>
</gene>
<protein>
    <recommendedName>
        <fullName evidence="2">MORN variant repeat protein</fullName>
    </recommendedName>
</protein>
<dbReference type="AlphaFoldDB" id="A0A382RI83"/>
<dbReference type="EMBL" id="UINC01121276">
    <property type="protein sequence ID" value="SVC96321.1"/>
    <property type="molecule type" value="Genomic_DNA"/>
</dbReference>
<name>A0A382RI83_9ZZZZ</name>
<accession>A0A382RI83</accession>
<reference evidence="1" key="1">
    <citation type="submission" date="2018-05" db="EMBL/GenBank/DDBJ databases">
        <authorList>
            <person name="Lanie J.A."/>
            <person name="Ng W.-L."/>
            <person name="Kazmierczak K.M."/>
            <person name="Andrzejewski T.M."/>
            <person name="Davidsen T.M."/>
            <person name="Wayne K.J."/>
            <person name="Tettelin H."/>
            <person name="Glass J.I."/>
            <person name="Rusch D."/>
            <person name="Podicherti R."/>
            <person name="Tsui H.-C.T."/>
            <person name="Winkler M.E."/>
        </authorList>
    </citation>
    <scope>NUCLEOTIDE SEQUENCE</scope>
</reference>
<organism evidence="1">
    <name type="scientific">marine metagenome</name>
    <dbReference type="NCBI Taxonomy" id="408172"/>
    <lineage>
        <taxon>unclassified sequences</taxon>
        <taxon>metagenomes</taxon>
        <taxon>ecological metagenomes</taxon>
    </lineage>
</organism>
<evidence type="ECO:0000313" key="1">
    <source>
        <dbReference type="EMBL" id="SVC96321.1"/>
    </source>
</evidence>
<dbReference type="Pfam" id="PF07661">
    <property type="entry name" value="MORN_2"/>
    <property type="match status" value="2"/>
</dbReference>